<keyword evidence="2" id="KW-1277">Toxin-antitoxin system</keyword>
<evidence type="ECO:0000313" key="4">
    <source>
        <dbReference type="Proteomes" id="UP000216961"/>
    </source>
</evidence>
<reference evidence="3 4" key="1">
    <citation type="submission" date="2017-07" db="EMBL/GenBank/DDBJ databases">
        <title>Isolation and whole genome analysis of endospore-forming bacteria from heroin.</title>
        <authorList>
            <person name="Kalinowski J."/>
            <person name="Ahrens B."/>
            <person name="Al-Dilaimi A."/>
            <person name="Winkler A."/>
            <person name="Wibberg D."/>
            <person name="Schleenbecker U."/>
            <person name="Ruckert C."/>
            <person name="Wolfel R."/>
            <person name="Grass G."/>
        </authorList>
    </citation>
    <scope>NUCLEOTIDE SEQUENCE [LARGE SCALE GENOMIC DNA]</scope>
    <source>
        <strain evidence="3 4">7521-2</strain>
    </source>
</reference>
<comment type="similarity">
    <text evidence="1">Belongs to the PemK/MazF family.</text>
</comment>
<proteinExistence type="inferred from homology"/>
<organism evidence="3 4">
    <name type="scientific">Niallia circulans</name>
    <name type="common">Bacillus circulans</name>
    <dbReference type="NCBI Taxonomy" id="1397"/>
    <lineage>
        <taxon>Bacteria</taxon>
        <taxon>Bacillati</taxon>
        <taxon>Bacillota</taxon>
        <taxon>Bacilli</taxon>
        <taxon>Bacillales</taxon>
        <taxon>Bacillaceae</taxon>
        <taxon>Niallia</taxon>
    </lineage>
</organism>
<evidence type="ECO:0008006" key="5">
    <source>
        <dbReference type="Google" id="ProtNLM"/>
    </source>
</evidence>
<dbReference type="InterPro" id="IPR011067">
    <property type="entry name" value="Plasmid_toxin/cell-grow_inhib"/>
</dbReference>
<evidence type="ECO:0000313" key="3">
    <source>
        <dbReference type="EMBL" id="PAD85020.1"/>
    </source>
</evidence>
<dbReference type="InterPro" id="IPR003477">
    <property type="entry name" value="PemK-like"/>
</dbReference>
<dbReference type="Gene3D" id="2.30.30.110">
    <property type="match status" value="1"/>
</dbReference>
<comment type="caution">
    <text evidence="3">The sequence shown here is derived from an EMBL/GenBank/DDBJ whole genome shotgun (WGS) entry which is preliminary data.</text>
</comment>
<dbReference type="SUPFAM" id="SSF50118">
    <property type="entry name" value="Cell growth inhibitor/plasmid maintenance toxic component"/>
    <property type="match status" value="1"/>
</dbReference>
<protein>
    <recommendedName>
        <fullName evidence="5">PemK-like protein</fullName>
    </recommendedName>
</protein>
<accession>A0AA91TW06</accession>
<name>A0AA91TW06_NIACI</name>
<evidence type="ECO:0000256" key="2">
    <source>
        <dbReference type="ARBA" id="ARBA00022649"/>
    </source>
</evidence>
<dbReference type="AlphaFoldDB" id="A0AA91TW06"/>
<gene>
    <name evidence="3" type="ORF">CHH57_01535</name>
</gene>
<sequence length="186" mass="20940">MGGESLSEIKVNKDEIDIILDNTIQSITNFKKSVYGTGSESSKKVKNYLEWTTLKTEMIKNEDLFTIPDNKAPLIKRSYVHWVHFGFNVGKEFGGHHPAVILKETGDSVFVLPLSSGKIPLDKKGKPYCVDIPFVYDLAAIPRWANVLRIVCVSKMRLDFTSRTGRLQGKYMDAINEAMKKSGIKI</sequence>
<dbReference type="GO" id="GO:0003677">
    <property type="term" value="F:DNA binding"/>
    <property type="evidence" value="ECO:0007669"/>
    <property type="project" value="InterPro"/>
</dbReference>
<evidence type="ECO:0000256" key="1">
    <source>
        <dbReference type="ARBA" id="ARBA00007521"/>
    </source>
</evidence>
<dbReference type="EMBL" id="NPBQ01000013">
    <property type="protein sequence ID" value="PAD85020.1"/>
    <property type="molecule type" value="Genomic_DNA"/>
</dbReference>
<dbReference type="Proteomes" id="UP000216961">
    <property type="component" value="Unassembled WGS sequence"/>
</dbReference>
<dbReference type="Pfam" id="PF02452">
    <property type="entry name" value="PemK_toxin"/>
    <property type="match status" value="1"/>
</dbReference>